<dbReference type="AlphaFoldDB" id="A0A2S8S9V8"/>
<dbReference type="EMBL" id="PVEP01000002">
    <property type="protein sequence ID" value="PQV57576.1"/>
    <property type="molecule type" value="Genomic_DNA"/>
</dbReference>
<sequence>MAIEFRQLTIHFDPTRGIRQRESQTVTFNSTVQKAEAMLKGFRLRYNNGDHHVLEEEVDLDITRISGNAVTVAADFLLRDSSGNIDDPFSGYVQAVVVADTAANPQT</sequence>
<dbReference type="RefSeq" id="WP_211301680.1">
    <property type="nucleotide sequence ID" value="NZ_PVEP01000002.1"/>
</dbReference>
<evidence type="ECO:0000313" key="2">
    <source>
        <dbReference type="Proteomes" id="UP000238338"/>
    </source>
</evidence>
<accession>A0A2S8S9V8</accession>
<proteinExistence type="predicted"/>
<name>A0A2S8S9V8_9RHOB</name>
<gene>
    <name evidence="1" type="ORF">LX70_01382</name>
</gene>
<organism evidence="1 2">
    <name type="scientific">Albidovulum denitrificans</name>
    <dbReference type="NCBI Taxonomy" id="404881"/>
    <lineage>
        <taxon>Bacteria</taxon>
        <taxon>Pseudomonadati</taxon>
        <taxon>Pseudomonadota</taxon>
        <taxon>Alphaproteobacteria</taxon>
        <taxon>Rhodobacterales</taxon>
        <taxon>Paracoccaceae</taxon>
        <taxon>Albidovulum</taxon>
    </lineage>
</organism>
<dbReference type="Proteomes" id="UP000238338">
    <property type="component" value="Unassembled WGS sequence"/>
</dbReference>
<keyword evidence="2" id="KW-1185">Reference proteome</keyword>
<evidence type="ECO:0000313" key="1">
    <source>
        <dbReference type="EMBL" id="PQV57576.1"/>
    </source>
</evidence>
<comment type="caution">
    <text evidence="1">The sequence shown here is derived from an EMBL/GenBank/DDBJ whole genome shotgun (WGS) entry which is preliminary data.</text>
</comment>
<protein>
    <submittedName>
        <fullName evidence="1">Uncharacterized protein</fullName>
    </submittedName>
</protein>
<reference evidence="1 2" key="1">
    <citation type="submission" date="2018-02" db="EMBL/GenBank/DDBJ databases">
        <title>Genomic Encyclopedia of Archaeal and Bacterial Type Strains, Phase II (KMG-II): from individual species to whole genera.</title>
        <authorList>
            <person name="Goeker M."/>
        </authorList>
    </citation>
    <scope>NUCLEOTIDE SEQUENCE [LARGE SCALE GENOMIC DNA]</scope>
    <source>
        <strain evidence="1 2">DSM 18921</strain>
    </source>
</reference>